<comment type="caution">
    <text evidence="1">The sequence shown here is derived from an EMBL/GenBank/DDBJ whole genome shotgun (WGS) entry which is preliminary data.</text>
</comment>
<dbReference type="Proteomes" id="UP000692816">
    <property type="component" value="Unassembled WGS sequence"/>
</dbReference>
<keyword evidence="2" id="KW-1185">Reference proteome</keyword>
<dbReference type="EMBL" id="JAGEPA010000002">
    <property type="protein sequence ID" value="MBO1435472.1"/>
    <property type="molecule type" value="Genomic_DNA"/>
</dbReference>
<sequence>MDGWLVTAAVFKEDGDDEEFRHVVYAVAVADPAEAVRMTIADCGARAGMLNCPLQKEQLQKLGLEPGELIAIHDGNHPIPAPSRRH</sequence>
<gene>
    <name evidence="1" type="ORF">J4P68_40100</name>
</gene>
<dbReference type="RefSeq" id="WP_176396394.1">
    <property type="nucleotide sequence ID" value="NZ_CP088025.1"/>
</dbReference>
<proteinExistence type="predicted"/>
<accession>A0ABS3MVN5</accession>
<evidence type="ECO:0000313" key="2">
    <source>
        <dbReference type="Proteomes" id="UP000692816"/>
    </source>
</evidence>
<protein>
    <submittedName>
        <fullName evidence="1">Uncharacterized protein</fullName>
    </submittedName>
</protein>
<evidence type="ECO:0000313" key="1">
    <source>
        <dbReference type="EMBL" id="MBO1435472.1"/>
    </source>
</evidence>
<reference evidence="1" key="1">
    <citation type="journal article" date="2021" name="Int. J. Syst. Evol. Microbiol.">
        <title>Bradyrhizobium septentrionale sp. nov. (sv. septentrionale) and Bradyrhizobium quebecense sp. nov. (sv. septentrionale) associated with legumes native to Canada possess rearranged symbiosis genes and numerous insertion sequences.</title>
        <authorList>
            <person name="Bromfield E.S.P."/>
            <person name="Cloutier S."/>
        </authorList>
    </citation>
    <scope>NUCLEOTIDE SEQUENCE</scope>
    <source>
        <strain evidence="1">12S5</strain>
    </source>
</reference>
<organism evidence="1 2">
    <name type="scientific">Bradyrhizobium quebecense</name>
    <dbReference type="NCBI Taxonomy" id="2748629"/>
    <lineage>
        <taxon>Bacteria</taxon>
        <taxon>Pseudomonadati</taxon>
        <taxon>Pseudomonadota</taxon>
        <taxon>Alphaproteobacteria</taxon>
        <taxon>Hyphomicrobiales</taxon>
        <taxon>Nitrobacteraceae</taxon>
        <taxon>Bradyrhizobium</taxon>
    </lineage>
</organism>
<name>A0ABS3MVN5_9BRAD</name>